<evidence type="ECO:0000256" key="4">
    <source>
        <dbReference type="SAM" id="MobiDB-lite"/>
    </source>
</evidence>
<proteinExistence type="predicted"/>
<dbReference type="EMBL" id="QVQT01000008">
    <property type="protein sequence ID" value="RFU14989.1"/>
    <property type="molecule type" value="Genomic_DNA"/>
</dbReference>
<dbReference type="Proteomes" id="UP000264702">
    <property type="component" value="Unassembled WGS sequence"/>
</dbReference>
<dbReference type="InterPro" id="IPR050498">
    <property type="entry name" value="Ycf3"/>
</dbReference>
<dbReference type="InterPro" id="IPR019734">
    <property type="entry name" value="TPR_rpt"/>
</dbReference>
<feature type="coiled-coil region" evidence="3">
    <location>
        <begin position="526"/>
        <end position="595"/>
    </location>
</feature>
<feature type="compositionally biased region" description="Low complexity" evidence="4">
    <location>
        <begin position="1197"/>
        <end position="1216"/>
    </location>
</feature>
<accession>A0A372IJR8</accession>
<evidence type="ECO:0000256" key="1">
    <source>
        <dbReference type="ARBA" id="ARBA00022737"/>
    </source>
</evidence>
<keyword evidence="5" id="KW-0472">Membrane</keyword>
<name>A0A372IJR8_9BACT</name>
<dbReference type="PANTHER" id="PTHR44858">
    <property type="entry name" value="TETRATRICOPEPTIDE REPEAT PROTEIN 6"/>
    <property type="match status" value="1"/>
</dbReference>
<reference evidence="7 8" key="1">
    <citation type="submission" date="2018-08" db="EMBL/GenBank/DDBJ databases">
        <title>Acidipila sp. 4G-K13, an acidobacterium isolated from forest soil.</title>
        <authorList>
            <person name="Gao Z.-H."/>
            <person name="Qiu L.-H."/>
        </authorList>
    </citation>
    <scope>NUCLEOTIDE SEQUENCE [LARGE SCALE GENOMIC DNA]</scope>
    <source>
        <strain evidence="7 8">4G-K13</strain>
    </source>
</reference>
<dbReference type="InterPro" id="IPR011990">
    <property type="entry name" value="TPR-like_helical_dom_sf"/>
</dbReference>
<protein>
    <recommendedName>
        <fullName evidence="6">Novel STAND NTPase 1 domain-containing protein</fullName>
    </recommendedName>
</protein>
<feature type="transmembrane region" description="Helical" evidence="5">
    <location>
        <begin position="494"/>
        <end position="516"/>
    </location>
</feature>
<evidence type="ECO:0000256" key="2">
    <source>
        <dbReference type="ARBA" id="ARBA00022803"/>
    </source>
</evidence>
<evidence type="ECO:0000313" key="7">
    <source>
        <dbReference type="EMBL" id="RFU14989.1"/>
    </source>
</evidence>
<keyword evidence="8" id="KW-1185">Reference proteome</keyword>
<dbReference type="SMART" id="SM00028">
    <property type="entry name" value="TPR"/>
    <property type="match status" value="5"/>
</dbReference>
<keyword evidence="2" id="KW-0802">TPR repeat</keyword>
<dbReference type="SUPFAM" id="SSF48452">
    <property type="entry name" value="TPR-like"/>
    <property type="match status" value="2"/>
</dbReference>
<feature type="domain" description="Novel STAND NTPase 1" evidence="6">
    <location>
        <begin position="10"/>
        <end position="426"/>
    </location>
</feature>
<comment type="caution">
    <text evidence="7">The sequence shown here is derived from an EMBL/GenBank/DDBJ whole genome shotgun (WGS) entry which is preliminary data.</text>
</comment>
<dbReference type="PANTHER" id="PTHR44858:SF1">
    <property type="entry name" value="UDP-N-ACETYLGLUCOSAMINE--PEPTIDE N-ACETYLGLUCOSAMINYLTRANSFERASE SPINDLY-RELATED"/>
    <property type="match status" value="1"/>
</dbReference>
<gene>
    <name evidence="7" type="ORF">D0Y96_19490</name>
</gene>
<dbReference type="InterPro" id="IPR049052">
    <property type="entry name" value="nSTAND1"/>
</dbReference>
<sequence>MSQNPPRSNPFPGLRHFEFDETALFFGRDGQSDEVLQRLRMHRFLAVIGVSGSGKSSLIRAGVLPALYGGMMVQVGSRWRHVIFRPGDDPIGNLSRALGCKGVLAPEKGSDDSLDTALIESTLRSSGLGLIDAIRLAHLPPRENILVIVDQFEELFRFAGAAESARRENDAAAFVKLLLEATSQTTVPIYIIITMRSDFIGDCARFLNLAEAVNDAMYLIPRMNREQRKEAICGPVAVGGAEIAPRLVNRLLNDMGDNPDQLPIMQHALMRTWDYWEQDHQEGEPLDLRHYEAIGGMAEALSRHADEAWAELPDDRHRLIAKRLFQSLTEKGGDNREVRRPTRIIEIMERTHASLGEVLATVECFRRPGRSFLMPPSDVPLEEQSLVDISHESLIRGWQRLREWVQEESTSAETWQRLAETAAYHAQGRAGFLTEPELGVALAWRDRELPSAAWARRYRGNFEQAMRFLDDSAKAQQAEALEKERRRVKELRRLQVFAAVVLLAFLVAAFLGAVSIHEGKILTSQKTALQKEKDRADSALETAQQRAVALAVQKAEADRQRTAAEQAEVEADNQRAAAEEEKKDAQLSAGELHEEVLASRGKLISDQQSVEVLADDLVGQSSNLYGILALQEKQIALSETGDHQGSIEQLSRILEIQPDDTLALANRGYEYLLVDQPEKSMADLKRYMAQDPRSPDVLQNMAIDEAMLRDYSAARQNTLKAIEHYSPTEDESRFESEVSPDIQEATGHKLIQPPGPAFLVALYYELAAIDAMSGDARYTADLAEADRKAAAFGQPHYAYEAVLDWAWMETRHFPDYGISAFFGDIWKRLGDVSGGDLRFRRWSTEQYLHFQSEDAQHHDPRYRGLREWVRARLGGLKPSHTEEAGSPDDVNMLQMKAQELESVNGDSTDVMKLAAERSLLDAAIAKEKKTEPMPLLRHDKLAQLLVSRVRVENSAKDFSSLRRDCNEILTLDPHNAAAEYFLAINETDDAAKERHFQAALADNPSDVTVLQSYVGYLYSKGDDASLQKALKLARDRVKLYPFAPGAQSDVATIEHHLHHEEEALDTINRLLSIAPEEGAYYEDRQAIEAAMPDRKQMADIHLIAGYLTAGNALALLDRQDEALAQYLQALHAAADLPDQKNKDVQFQTELTARTITDFLTERASVDEAARFWRNTAASTKNPVMVQWANRELERLGSSQQAQSNQQQTQGSPQQAH</sequence>
<dbReference type="SUPFAM" id="SSF52540">
    <property type="entry name" value="P-loop containing nucleoside triphosphate hydrolases"/>
    <property type="match status" value="1"/>
</dbReference>
<evidence type="ECO:0000256" key="3">
    <source>
        <dbReference type="SAM" id="Coils"/>
    </source>
</evidence>
<dbReference type="Pfam" id="PF20703">
    <property type="entry name" value="nSTAND1"/>
    <property type="match status" value="1"/>
</dbReference>
<dbReference type="Gene3D" id="1.25.40.10">
    <property type="entry name" value="Tetratricopeptide repeat domain"/>
    <property type="match status" value="2"/>
</dbReference>
<organism evidence="7 8">
    <name type="scientific">Paracidobacterium acidisoli</name>
    <dbReference type="NCBI Taxonomy" id="2303751"/>
    <lineage>
        <taxon>Bacteria</taxon>
        <taxon>Pseudomonadati</taxon>
        <taxon>Acidobacteriota</taxon>
        <taxon>Terriglobia</taxon>
        <taxon>Terriglobales</taxon>
        <taxon>Acidobacteriaceae</taxon>
        <taxon>Paracidobacterium</taxon>
    </lineage>
</organism>
<dbReference type="RefSeq" id="WP_117303390.1">
    <property type="nucleotide sequence ID" value="NZ_QVQT02000008.1"/>
</dbReference>
<keyword evidence="5" id="KW-0812">Transmembrane</keyword>
<keyword evidence="3" id="KW-0175">Coiled coil</keyword>
<dbReference type="OrthoDB" id="192618at2"/>
<keyword evidence="1" id="KW-0677">Repeat</keyword>
<evidence type="ECO:0000256" key="5">
    <source>
        <dbReference type="SAM" id="Phobius"/>
    </source>
</evidence>
<evidence type="ECO:0000259" key="6">
    <source>
        <dbReference type="Pfam" id="PF20703"/>
    </source>
</evidence>
<dbReference type="InterPro" id="IPR027417">
    <property type="entry name" value="P-loop_NTPase"/>
</dbReference>
<dbReference type="AlphaFoldDB" id="A0A372IJR8"/>
<keyword evidence="5" id="KW-1133">Transmembrane helix</keyword>
<evidence type="ECO:0000313" key="8">
    <source>
        <dbReference type="Proteomes" id="UP000264702"/>
    </source>
</evidence>
<feature type="region of interest" description="Disordered" evidence="4">
    <location>
        <begin position="1194"/>
        <end position="1216"/>
    </location>
</feature>